<sequence length="250" mass="25828">MLILLAPSEGKAAPPAGSAAVDLGALSHPGLTAQRLELIKRLTKLTAGPQAAALAALKLSAGQAAELERNRNLLAAPAAPAAQVYTGVLYQHLDLASLSAEVRRRAAQRVLIASALWGVVAPDDAIPAYRLSMGARLPGMKGLAAWWRTALEAALPPDGLVVDLRSGAYAAAWRPAGIELVEVGARTPQGKVISHMAKATRGAVARLLLQAGRTPRSAQDVAACVEAAGHTADLRPLPNDRGWALDVIAG</sequence>
<evidence type="ECO:0000313" key="1">
    <source>
        <dbReference type="EMBL" id="CAB4927326.1"/>
    </source>
</evidence>
<reference evidence="1" key="1">
    <citation type="submission" date="2020-05" db="EMBL/GenBank/DDBJ databases">
        <authorList>
            <person name="Chiriac C."/>
            <person name="Salcher M."/>
            <person name="Ghai R."/>
            <person name="Kavagutti S V."/>
        </authorList>
    </citation>
    <scope>NUCLEOTIDE SEQUENCE</scope>
</reference>
<organism evidence="1">
    <name type="scientific">freshwater metagenome</name>
    <dbReference type="NCBI Taxonomy" id="449393"/>
    <lineage>
        <taxon>unclassified sequences</taxon>
        <taxon>metagenomes</taxon>
        <taxon>ecological metagenomes</taxon>
    </lineage>
</organism>
<dbReference type="AlphaFoldDB" id="A0A6J7IA17"/>
<dbReference type="PANTHER" id="PTHR30283">
    <property type="entry name" value="PEROXIDE STRESS RESPONSE PROTEIN YAAA"/>
    <property type="match status" value="1"/>
</dbReference>
<dbReference type="Pfam" id="PF03883">
    <property type="entry name" value="H2O2_YaaD"/>
    <property type="match status" value="1"/>
</dbReference>
<protein>
    <submittedName>
        <fullName evidence="1">Unannotated protein</fullName>
    </submittedName>
</protein>
<dbReference type="GO" id="GO:0005829">
    <property type="term" value="C:cytosol"/>
    <property type="evidence" value="ECO:0007669"/>
    <property type="project" value="TreeGrafter"/>
</dbReference>
<dbReference type="GO" id="GO:0033194">
    <property type="term" value="P:response to hydroperoxide"/>
    <property type="evidence" value="ECO:0007669"/>
    <property type="project" value="TreeGrafter"/>
</dbReference>
<gene>
    <name evidence="1" type="ORF">UFOPK3674_00932</name>
</gene>
<name>A0A6J7IA17_9ZZZZ</name>
<proteinExistence type="predicted"/>
<accession>A0A6J7IA17</accession>
<dbReference type="InterPro" id="IPR005583">
    <property type="entry name" value="YaaA"/>
</dbReference>
<dbReference type="PANTHER" id="PTHR30283:SF4">
    <property type="entry name" value="PEROXIDE STRESS RESISTANCE PROTEIN YAAA"/>
    <property type="match status" value="1"/>
</dbReference>
<dbReference type="EMBL" id="CAFBMX010000004">
    <property type="protein sequence ID" value="CAB4927326.1"/>
    <property type="molecule type" value="Genomic_DNA"/>
</dbReference>